<comment type="similarity">
    <text evidence="1">Belongs to the sigma-70 factor family. ECF subfamily.</text>
</comment>
<accession>A0A4Q7MQ77</accession>
<dbReference type="InterPro" id="IPR039425">
    <property type="entry name" value="RNA_pol_sigma-70-like"/>
</dbReference>
<dbReference type="PANTHER" id="PTHR43133:SF46">
    <property type="entry name" value="RNA POLYMERASE SIGMA-70 FACTOR ECF SUBFAMILY"/>
    <property type="match status" value="1"/>
</dbReference>
<dbReference type="NCBIfam" id="TIGR02937">
    <property type="entry name" value="sigma70-ECF"/>
    <property type="match status" value="1"/>
</dbReference>
<dbReference type="GO" id="GO:0003677">
    <property type="term" value="F:DNA binding"/>
    <property type="evidence" value="ECO:0007669"/>
    <property type="project" value="InterPro"/>
</dbReference>
<dbReference type="InterPro" id="IPR013325">
    <property type="entry name" value="RNA_pol_sigma_r2"/>
</dbReference>
<dbReference type="InterPro" id="IPR036388">
    <property type="entry name" value="WH-like_DNA-bd_sf"/>
</dbReference>
<dbReference type="GO" id="GO:0006352">
    <property type="term" value="P:DNA-templated transcription initiation"/>
    <property type="evidence" value="ECO:0007669"/>
    <property type="project" value="InterPro"/>
</dbReference>
<dbReference type="PANTHER" id="PTHR43133">
    <property type="entry name" value="RNA POLYMERASE ECF-TYPE SIGMA FACTO"/>
    <property type="match status" value="1"/>
</dbReference>
<evidence type="ECO:0000313" key="9">
    <source>
        <dbReference type="Proteomes" id="UP000293874"/>
    </source>
</evidence>
<dbReference type="InterPro" id="IPR013249">
    <property type="entry name" value="RNA_pol_sigma70_r4_t2"/>
</dbReference>
<keyword evidence="5" id="KW-1133">Transmembrane helix</keyword>
<dbReference type="InterPro" id="IPR007627">
    <property type="entry name" value="RNA_pol_sigma70_r2"/>
</dbReference>
<keyword evidence="4" id="KW-0804">Transcription</keyword>
<keyword evidence="2" id="KW-0805">Transcription regulation</keyword>
<dbReference type="GO" id="GO:0016987">
    <property type="term" value="F:sigma factor activity"/>
    <property type="evidence" value="ECO:0007669"/>
    <property type="project" value="UniProtKB-KW"/>
</dbReference>
<evidence type="ECO:0000256" key="3">
    <source>
        <dbReference type="ARBA" id="ARBA00023082"/>
    </source>
</evidence>
<organism evidence="8 9">
    <name type="scientific">Pseudobacter ginsenosidimutans</name>
    <dbReference type="NCBI Taxonomy" id="661488"/>
    <lineage>
        <taxon>Bacteria</taxon>
        <taxon>Pseudomonadati</taxon>
        <taxon>Bacteroidota</taxon>
        <taxon>Chitinophagia</taxon>
        <taxon>Chitinophagales</taxon>
        <taxon>Chitinophagaceae</taxon>
        <taxon>Pseudobacter</taxon>
    </lineage>
</organism>
<dbReference type="SUPFAM" id="SSF88946">
    <property type="entry name" value="Sigma2 domain of RNA polymerase sigma factors"/>
    <property type="match status" value="1"/>
</dbReference>
<reference evidence="8 9" key="1">
    <citation type="submission" date="2019-02" db="EMBL/GenBank/DDBJ databases">
        <title>Genomic Encyclopedia of Type Strains, Phase IV (KMG-IV): sequencing the most valuable type-strain genomes for metagenomic binning, comparative biology and taxonomic classification.</title>
        <authorList>
            <person name="Goeker M."/>
        </authorList>
    </citation>
    <scope>NUCLEOTIDE SEQUENCE [LARGE SCALE GENOMIC DNA]</scope>
    <source>
        <strain evidence="8 9">DSM 18116</strain>
    </source>
</reference>
<evidence type="ECO:0000313" key="8">
    <source>
        <dbReference type="EMBL" id="RZS70862.1"/>
    </source>
</evidence>
<keyword evidence="5" id="KW-0812">Transmembrane</keyword>
<dbReference type="Proteomes" id="UP000293874">
    <property type="component" value="Unassembled WGS sequence"/>
</dbReference>
<evidence type="ECO:0000259" key="7">
    <source>
        <dbReference type="Pfam" id="PF08281"/>
    </source>
</evidence>
<sequence>MLHSTLYDEKLTLQNIAEGDQDAFYELYKQYVDQLRNYIRRVTADELAADGILQEIFLRVWLNRDELTELNSFKAWIFTIAANETMRFLRKKITYRQLLLKSSIASPAQQAITPDLEYDMVELRRLIQLAVDRLSPQRRLIFSMSREQGMKPAKIAAELDLSISTVKNSLSTALKEIRSYLRDAGIVINILVILNILFKKM</sequence>
<dbReference type="InterPro" id="IPR013324">
    <property type="entry name" value="RNA_pol_sigma_r3/r4-like"/>
</dbReference>
<dbReference type="EMBL" id="SGXA01000002">
    <property type="protein sequence ID" value="RZS70862.1"/>
    <property type="molecule type" value="Genomic_DNA"/>
</dbReference>
<gene>
    <name evidence="8" type="ORF">EV199_2758</name>
</gene>
<keyword evidence="3" id="KW-0731">Sigma factor</keyword>
<dbReference type="Pfam" id="PF08281">
    <property type="entry name" value="Sigma70_r4_2"/>
    <property type="match status" value="1"/>
</dbReference>
<dbReference type="AlphaFoldDB" id="A0A4Q7MQ77"/>
<evidence type="ECO:0000256" key="5">
    <source>
        <dbReference type="SAM" id="Phobius"/>
    </source>
</evidence>
<dbReference type="InterPro" id="IPR014284">
    <property type="entry name" value="RNA_pol_sigma-70_dom"/>
</dbReference>
<feature type="domain" description="RNA polymerase sigma factor 70 region 4 type 2" evidence="7">
    <location>
        <begin position="125"/>
        <end position="176"/>
    </location>
</feature>
<proteinExistence type="inferred from homology"/>
<name>A0A4Q7MQ77_9BACT</name>
<dbReference type="Pfam" id="PF04542">
    <property type="entry name" value="Sigma70_r2"/>
    <property type="match status" value="1"/>
</dbReference>
<feature type="transmembrane region" description="Helical" evidence="5">
    <location>
        <begin position="180"/>
        <end position="198"/>
    </location>
</feature>
<keyword evidence="9" id="KW-1185">Reference proteome</keyword>
<evidence type="ECO:0000256" key="4">
    <source>
        <dbReference type="ARBA" id="ARBA00023163"/>
    </source>
</evidence>
<evidence type="ECO:0000259" key="6">
    <source>
        <dbReference type="Pfam" id="PF04542"/>
    </source>
</evidence>
<keyword evidence="5" id="KW-0472">Membrane</keyword>
<protein>
    <submittedName>
        <fullName evidence="8">RNA polymerase sigma-70 factor (ECF subfamily)</fullName>
    </submittedName>
</protein>
<dbReference type="Gene3D" id="1.10.10.10">
    <property type="entry name" value="Winged helix-like DNA-binding domain superfamily/Winged helix DNA-binding domain"/>
    <property type="match status" value="1"/>
</dbReference>
<dbReference type="Gene3D" id="1.10.1740.10">
    <property type="match status" value="1"/>
</dbReference>
<dbReference type="SUPFAM" id="SSF88659">
    <property type="entry name" value="Sigma3 and sigma4 domains of RNA polymerase sigma factors"/>
    <property type="match status" value="1"/>
</dbReference>
<evidence type="ECO:0000256" key="2">
    <source>
        <dbReference type="ARBA" id="ARBA00023015"/>
    </source>
</evidence>
<feature type="domain" description="RNA polymerase sigma-70 region 2" evidence="6">
    <location>
        <begin position="27"/>
        <end position="92"/>
    </location>
</feature>
<comment type="caution">
    <text evidence="8">The sequence shown here is derived from an EMBL/GenBank/DDBJ whole genome shotgun (WGS) entry which is preliminary data.</text>
</comment>
<evidence type="ECO:0000256" key="1">
    <source>
        <dbReference type="ARBA" id="ARBA00010641"/>
    </source>
</evidence>